<dbReference type="Gene3D" id="2.40.440.10">
    <property type="entry name" value="L,D-transpeptidase catalytic domain-like"/>
    <property type="match status" value="1"/>
</dbReference>
<keyword evidence="6 7" id="KW-0961">Cell wall biogenesis/degradation</keyword>
<dbReference type="GO" id="GO:0009252">
    <property type="term" value="P:peptidoglycan biosynthetic process"/>
    <property type="evidence" value="ECO:0007669"/>
    <property type="project" value="UniProtKB-UniPathway"/>
</dbReference>
<dbReference type="CDD" id="cd16913">
    <property type="entry name" value="YkuD_like"/>
    <property type="match status" value="1"/>
</dbReference>
<keyword evidence="11" id="KW-1185">Reference proteome</keyword>
<dbReference type="InterPro" id="IPR002477">
    <property type="entry name" value="Peptidoglycan-bd-like"/>
</dbReference>
<feature type="active site" description="Proton donor/acceptor" evidence="7">
    <location>
        <position position="429"/>
    </location>
</feature>
<dbReference type="GO" id="GO:0008360">
    <property type="term" value="P:regulation of cell shape"/>
    <property type="evidence" value="ECO:0007669"/>
    <property type="project" value="UniProtKB-UniRule"/>
</dbReference>
<evidence type="ECO:0000256" key="4">
    <source>
        <dbReference type="ARBA" id="ARBA00022960"/>
    </source>
</evidence>
<keyword evidence="5 7" id="KW-0573">Peptidoglycan synthesis</keyword>
<dbReference type="InterPro" id="IPR038063">
    <property type="entry name" value="Transpep_catalytic_dom"/>
</dbReference>
<dbReference type="InterPro" id="IPR052905">
    <property type="entry name" value="LD-transpeptidase_YkuD-like"/>
</dbReference>
<feature type="signal peptide" evidence="8">
    <location>
        <begin position="1"/>
        <end position="31"/>
    </location>
</feature>
<dbReference type="Pfam" id="PF20142">
    <property type="entry name" value="Scaffold"/>
    <property type="match status" value="1"/>
</dbReference>
<dbReference type="GO" id="GO:0004180">
    <property type="term" value="F:carboxypeptidase activity"/>
    <property type="evidence" value="ECO:0007669"/>
    <property type="project" value="UniProtKB-ARBA"/>
</dbReference>
<evidence type="ECO:0000256" key="2">
    <source>
        <dbReference type="ARBA" id="ARBA00005992"/>
    </source>
</evidence>
<keyword evidence="3" id="KW-0808">Transferase</keyword>
<name>A0A1H5SB62_9RHOB</name>
<dbReference type="SUPFAM" id="SSF47090">
    <property type="entry name" value="PGBD-like"/>
    <property type="match status" value="1"/>
</dbReference>
<dbReference type="PANTHER" id="PTHR41533">
    <property type="entry name" value="L,D-TRANSPEPTIDASE HI_1667-RELATED"/>
    <property type="match status" value="1"/>
</dbReference>
<keyword evidence="4 7" id="KW-0133">Cell shape</keyword>
<dbReference type="InterPro" id="IPR045380">
    <property type="entry name" value="LD_TPept_scaffold_dom"/>
</dbReference>
<dbReference type="PANTHER" id="PTHR41533:SF2">
    <property type="entry name" value="BLR7131 PROTEIN"/>
    <property type="match status" value="1"/>
</dbReference>
<accession>A0A1H5SB62</accession>
<comment type="pathway">
    <text evidence="1 7">Cell wall biogenesis; peptidoglycan biosynthesis.</text>
</comment>
<dbReference type="Pfam" id="PF03734">
    <property type="entry name" value="YkuD"/>
    <property type="match status" value="1"/>
</dbReference>
<dbReference type="Gene3D" id="1.10.101.10">
    <property type="entry name" value="PGBD-like superfamily/PGBD"/>
    <property type="match status" value="1"/>
</dbReference>
<organism evidence="10 11">
    <name type="scientific">Thalassococcus halodurans</name>
    <dbReference type="NCBI Taxonomy" id="373675"/>
    <lineage>
        <taxon>Bacteria</taxon>
        <taxon>Pseudomonadati</taxon>
        <taxon>Pseudomonadota</taxon>
        <taxon>Alphaproteobacteria</taxon>
        <taxon>Rhodobacterales</taxon>
        <taxon>Roseobacteraceae</taxon>
        <taxon>Thalassococcus</taxon>
    </lineage>
</organism>
<dbReference type="EMBL" id="FNUZ01000001">
    <property type="protein sequence ID" value="SEF47650.1"/>
    <property type="molecule type" value="Genomic_DNA"/>
</dbReference>
<evidence type="ECO:0000256" key="6">
    <source>
        <dbReference type="ARBA" id="ARBA00023316"/>
    </source>
</evidence>
<evidence type="ECO:0000256" key="7">
    <source>
        <dbReference type="PROSITE-ProRule" id="PRU01373"/>
    </source>
</evidence>
<proteinExistence type="inferred from homology"/>
<dbReference type="Proteomes" id="UP000236752">
    <property type="component" value="Unassembled WGS sequence"/>
</dbReference>
<dbReference type="PROSITE" id="PS52029">
    <property type="entry name" value="LD_TPASE"/>
    <property type="match status" value="1"/>
</dbReference>
<dbReference type="GO" id="GO:0016740">
    <property type="term" value="F:transferase activity"/>
    <property type="evidence" value="ECO:0007669"/>
    <property type="project" value="UniProtKB-KW"/>
</dbReference>
<evidence type="ECO:0000313" key="11">
    <source>
        <dbReference type="Proteomes" id="UP000236752"/>
    </source>
</evidence>
<evidence type="ECO:0000313" key="10">
    <source>
        <dbReference type="EMBL" id="SEF47650.1"/>
    </source>
</evidence>
<dbReference type="UniPathway" id="UPA00219"/>
<evidence type="ECO:0000256" key="3">
    <source>
        <dbReference type="ARBA" id="ARBA00022679"/>
    </source>
</evidence>
<dbReference type="GO" id="GO:0071555">
    <property type="term" value="P:cell wall organization"/>
    <property type="evidence" value="ECO:0007669"/>
    <property type="project" value="UniProtKB-UniRule"/>
</dbReference>
<dbReference type="InterPro" id="IPR005490">
    <property type="entry name" value="LD_TPept_cat_dom"/>
</dbReference>
<evidence type="ECO:0000256" key="8">
    <source>
        <dbReference type="SAM" id="SignalP"/>
    </source>
</evidence>
<dbReference type="Pfam" id="PF01471">
    <property type="entry name" value="PG_binding_1"/>
    <property type="match status" value="1"/>
</dbReference>
<evidence type="ECO:0000256" key="1">
    <source>
        <dbReference type="ARBA" id="ARBA00004752"/>
    </source>
</evidence>
<evidence type="ECO:0000256" key="5">
    <source>
        <dbReference type="ARBA" id="ARBA00022984"/>
    </source>
</evidence>
<protein>
    <submittedName>
        <fullName evidence="10">Murein L,D-transpeptidase YcbB/YkuD</fullName>
    </submittedName>
</protein>
<dbReference type="InterPro" id="IPR036366">
    <property type="entry name" value="PGBDSf"/>
</dbReference>
<dbReference type="SUPFAM" id="SSF141523">
    <property type="entry name" value="L,D-transpeptidase catalytic domain-like"/>
    <property type="match status" value="1"/>
</dbReference>
<reference evidence="10 11" key="1">
    <citation type="submission" date="2016-10" db="EMBL/GenBank/DDBJ databases">
        <authorList>
            <person name="de Groot N.N."/>
        </authorList>
    </citation>
    <scope>NUCLEOTIDE SEQUENCE [LARGE SCALE GENOMIC DNA]</scope>
    <source>
        <strain evidence="10 11">DSM 26915</strain>
    </source>
</reference>
<comment type="similarity">
    <text evidence="2">Belongs to the YkuD family.</text>
</comment>
<evidence type="ECO:0000259" key="9">
    <source>
        <dbReference type="PROSITE" id="PS52029"/>
    </source>
</evidence>
<feature type="chain" id="PRO_5009283864" evidence="8">
    <location>
        <begin position="32"/>
        <end position="537"/>
    </location>
</feature>
<keyword evidence="8" id="KW-0732">Signal</keyword>
<gene>
    <name evidence="10" type="ORF">SAMN04488045_0159</name>
</gene>
<feature type="active site" description="Nucleophile" evidence="7">
    <location>
        <position position="448"/>
    </location>
</feature>
<dbReference type="AlphaFoldDB" id="A0A1H5SB62"/>
<sequence length="537" mass="60042">MFELMRKKVRLTVMSGVVLAAAFGMPDLSHAQVTAFKTAVAETASQDESIAEFYRSRGFEPFWTGSDDVQLARRAALIKALDAAGAHGLPAQRYDPSQILSDMQFAKSVREQGVLDVELTKVFLRFARDLQSGILDPRKAHSDIKRAAPVREASELLEQLATNEPNAFFRTLAPTSHEYRRLMREKMRLTNLVARGGWGDTVGGGKIEPGQSGARVVALRNRLIRMGYLPETSVAEYETSIVSAVQAFQLDHGLEADGVAGDATLKALNVSAEDRLKSVLVAMERERWLNQPEGWGQRHIKVNLTEFMARIYDDQKVTFETRAVVGARNADRRTPEFSDVMEFMVVNPSWYVPRSIVVKEYLPLLRSNPGAVGHLEITDSRGRKVNRGNGFSQYSAQSFPFAMRQPPGPRNALGLVKFMFPNKYNIYLHDTPAKSLFQREVRAYSHGCVRLNDPFDFAYALLAKQESDPVGVFQSHLRTGRETRVNLEAPVPVHLIYRTAFTQAKGRTQYRDDIYGRDAAVWSALERAGVALISGES</sequence>
<dbReference type="InterPro" id="IPR036365">
    <property type="entry name" value="PGBD-like_sf"/>
</dbReference>
<dbReference type="RefSeq" id="WP_407703000.1">
    <property type="nucleotide sequence ID" value="NZ_FNUZ01000001.1"/>
</dbReference>
<feature type="domain" description="L,D-TPase catalytic" evidence="9">
    <location>
        <begin position="298"/>
        <end position="473"/>
    </location>
</feature>